<evidence type="ECO:0000256" key="1">
    <source>
        <dbReference type="SAM" id="Phobius"/>
    </source>
</evidence>
<dbReference type="EMBL" id="MCFJ01000011">
    <property type="protein sequence ID" value="ORY60874.1"/>
    <property type="molecule type" value="Genomic_DNA"/>
</dbReference>
<evidence type="ECO:0000313" key="3">
    <source>
        <dbReference type="EMBL" id="ORY60874.1"/>
    </source>
</evidence>
<dbReference type="InterPro" id="IPR000182">
    <property type="entry name" value="GNAT_dom"/>
</dbReference>
<keyword evidence="1" id="KW-1133">Transmembrane helix</keyword>
<keyword evidence="4" id="KW-1185">Reference proteome</keyword>
<dbReference type="AlphaFoldDB" id="A0A1Y2DNY0"/>
<dbReference type="Gene3D" id="3.40.630.30">
    <property type="match status" value="1"/>
</dbReference>
<feature type="transmembrane region" description="Helical" evidence="1">
    <location>
        <begin position="20"/>
        <end position="39"/>
    </location>
</feature>
<evidence type="ECO:0000259" key="2">
    <source>
        <dbReference type="Pfam" id="PF13302"/>
    </source>
</evidence>
<feature type="domain" description="N-acetyltransferase" evidence="2">
    <location>
        <begin position="11"/>
        <end position="146"/>
    </location>
</feature>
<dbReference type="Pfam" id="PF13302">
    <property type="entry name" value="Acetyltransf_3"/>
    <property type="match status" value="1"/>
</dbReference>
<dbReference type="GeneID" id="63777042"/>
<accession>A0A1Y2DNY0</accession>
<gene>
    <name evidence="3" type="ORF">BCR38DRAFT_442744</name>
</gene>
<keyword evidence="1" id="KW-0472">Membrane</keyword>
<dbReference type="Proteomes" id="UP000193689">
    <property type="component" value="Unassembled WGS sequence"/>
</dbReference>
<dbReference type="InterPro" id="IPR016181">
    <property type="entry name" value="Acyl_CoA_acyltransferase"/>
</dbReference>
<protein>
    <submittedName>
        <fullName evidence="3">GNAT domain-domain-containing protein</fullName>
    </submittedName>
</protein>
<dbReference type="InParanoid" id="A0A1Y2DNY0"/>
<proteinExistence type="predicted"/>
<sequence length="177" mass="19514">MTGTCLGRPDRSLSETQKTLAFFTNSFAGHFLFGAFLLSTGELIGEGGMHTLNSEMAGWPEVGYKFMKEYWGRGYATEFLGAVLGAWWGLNRQGTEVDVYVLTMDGKVTKAGAEIGAGNMVTEKVYANTEIDNVASQKVLEKLGFVKFIEWTEPDTQEHRLGEPVTLVGFILSRPRS</sequence>
<name>A0A1Y2DNY0_9PEZI</name>
<dbReference type="PANTHER" id="PTHR43792:SF1">
    <property type="entry name" value="N-ACETYLTRANSFERASE DOMAIN-CONTAINING PROTEIN"/>
    <property type="match status" value="1"/>
</dbReference>
<dbReference type="OrthoDB" id="4072826at2759"/>
<dbReference type="SUPFAM" id="SSF55729">
    <property type="entry name" value="Acyl-CoA N-acyltransferases (Nat)"/>
    <property type="match status" value="1"/>
</dbReference>
<evidence type="ECO:0000313" key="4">
    <source>
        <dbReference type="Proteomes" id="UP000193689"/>
    </source>
</evidence>
<organism evidence="3 4">
    <name type="scientific">Pseudomassariella vexata</name>
    <dbReference type="NCBI Taxonomy" id="1141098"/>
    <lineage>
        <taxon>Eukaryota</taxon>
        <taxon>Fungi</taxon>
        <taxon>Dikarya</taxon>
        <taxon>Ascomycota</taxon>
        <taxon>Pezizomycotina</taxon>
        <taxon>Sordariomycetes</taxon>
        <taxon>Xylariomycetidae</taxon>
        <taxon>Amphisphaeriales</taxon>
        <taxon>Pseudomassariaceae</taxon>
        <taxon>Pseudomassariella</taxon>
    </lineage>
</organism>
<dbReference type="InterPro" id="IPR051531">
    <property type="entry name" value="N-acetyltransferase"/>
</dbReference>
<dbReference type="RefSeq" id="XP_040713101.1">
    <property type="nucleotide sequence ID" value="XM_040860830.1"/>
</dbReference>
<dbReference type="PANTHER" id="PTHR43792">
    <property type="entry name" value="GNAT FAMILY, PUTATIVE (AFU_ORTHOLOGUE AFUA_3G00765)-RELATED-RELATED"/>
    <property type="match status" value="1"/>
</dbReference>
<reference evidence="3 4" key="1">
    <citation type="submission" date="2016-07" db="EMBL/GenBank/DDBJ databases">
        <title>Pervasive Adenine N6-methylation of Active Genes in Fungi.</title>
        <authorList>
            <consortium name="DOE Joint Genome Institute"/>
            <person name="Mondo S.J."/>
            <person name="Dannebaum R.O."/>
            <person name="Kuo R.C."/>
            <person name="Labutti K."/>
            <person name="Haridas S."/>
            <person name="Kuo A."/>
            <person name="Salamov A."/>
            <person name="Ahrendt S.R."/>
            <person name="Lipzen A."/>
            <person name="Sullivan W."/>
            <person name="Andreopoulos W.B."/>
            <person name="Clum A."/>
            <person name="Lindquist E."/>
            <person name="Daum C."/>
            <person name="Ramamoorthy G.K."/>
            <person name="Gryganskyi A."/>
            <person name="Culley D."/>
            <person name="Magnuson J.K."/>
            <person name="James T.Y."/>
            <person name="O'Malley M.A."/>
            <person name="Stajich J.E."/>
            <person name="Spatafora J.W."/>
            <person name="Visel A."/>
            <person name="Grigoriev I.V."/>
        </authorList>
    </citation>
    <scope>NUCLEOTIDE SEQUENCE [LARGE SCALE GENOMIC DNA]</scope>
    <source>
        <strain evidence="3 4">CBS 129021</strain>
    </source>
</reference>
<dbReference type="GO" id="GO:0016747">
    <property type="term" value="F:acyltransferase activity, transferring groups other than amino-acyl groups"/>
    <property type="evidence" value="ECO:0007669"/>
    <property type="project" value="InterPro"/>
</dbReference>
<keyword evidence="1" id="KW-0812">Transmembrane</keyword>
<comment type="caution">
    <text evidence="3">The sequence shown here is derived from an EMBL/GenBank/DDBJ whole genome shotgun (WGS) entry which is preliminary data.</text>
</comment>